<keyword evidence="2" id="KW-0732">Signal</keyword>
<name>A0ABV8KVI0_9ACTN</name>
<organism evidence="3 4">
    <name type="scientific">Micromonospora zhanjiangensis</name>
    <dbReference type="NCBI Taxonomy" id="1522057"/>
    <lineage>
        <taxon>Bacteria</taxon>
        <taxon>Bacillati</taxon>
        <taxon>Actinomycetota</taxon>
        <taxon>Actinomycetes</taxon>
        <taxon>Micromonosporales</taxon>
        <taxon>Micromonosporaceae</taxon>
        <taxon>Micromonospora</taxon>
    </lineage>
</organism>
<dbReference type="PROSITE" id="PS51257">
    <property type="entry name" value="PROKAR_LIPOPROTEIN"/>
    <property type="match status" value="1"/>
</dbReference>
<accession>A0ABV8KVI0</accession>
<evidence type="ECO:0000313" key="4">
    <source>
        <dbReference type="Proteomes" id="UP001595868"/>
    </source>
</evidence>
<feature type="signal peptide" evidence="2">
    <location>
        <begin position="1"/>
        <end position="18"/>
    </location>
</feature>
<protein>
    <recommendedName>
        <fullName evidence="5">Lipoprotein</fullName>
    </recommendedName>
</protein>
<sequence>MRRALAVVTLAAALFAVAGCSDGGGPSTAAPGPSTGSPAGTSPAGTPSAGGAATPGGTAVAGGNAREVCAAVTEAGSSSAQKFVAALAKMLQASSANDTKTADTARRDAEVVLAGWSAAVREQAARATDARLKAALTDNAAAIAKIKPDVTSVNESTLAQLQQRVDQLCGS</sequence>
<evidence type="ECO:0008006" key="5">
    <source>
        <dbReference type="Google" id="ProtNLM"/>
    </source>
</evidence>
<feature type="compositionally biased region" description="Low complexity" evidence="1">
    <location>
        <begin position="27"/>
        <end position="58"/>
    </location>
</feature>
<dbReference type="Proteomes" id="UP001595868">
    <property type="component" value="Unassembled WGS sequence"/>
</dbReference>
<evidence type="ECO:0000256" key="2">
    <source>
        <dbReference type="SAM" id="SignalP"/>
    </source>
</evidence>
<feature type="chain" id="PRO_5045062289" description="Lipoprotein" evidence="2">
    <location>
        <begin position="19"/>
        <end position="171"/>
    </location>
</feature>
<evidence type="ECO:0000256" key="1">
    <source>
        <dbReference type="SAM" id="MobiDB-lite"/>
    </source>
</evidence>
<reference evidence="4" key="1">
    <citation type="journal article" date="2019" name="Int. J. Syst. Evol. Microbiol.">
        <title>The Global Catalogue of Microorganisms (GCM) 10K type strain sequencing project: providing services to taxonomists for standard genome sequencing and annotation.</title>
        <authorList>
            <consortium name="The Broad Institute Genomics Platform"/>
            <consortium name="The Broad Institute Genome Sequencing Center for Infectious Disease"/>
            <person name="Wu L."/>
            <person name="Ma J."/>
        </authorList>
    </citation>
    <scope>NUCLEOTIDE SEQUENCE [LARGE SCALE GENOMIC DNA]</scope>
    <source>
        <strain evidence="4">2902at01</strain>
    </source>
</reference>
<dbReference type="RefSeq" id="WP_377552066.1">
    <property type="nucleotide sequence ID" value="NZ_JBHSBN010000031.1"/>
</dbReference>
<dbReference type="EMBL" id="JBHSBN010000031">
    <property type="protein sequence ID" value="MFC4109978.1"/>
    <property type="molecule type" value="Genomic_DNA"/>
</dbReference>
<feature type="region of interest" description="Disordered" evidence="1">
    <location>
        <begin position="23"/>
        <end position="58"/>
    </location>
</feature>
<evidence type="ECO:0000313" key="3">
    <source>
        <dbReference type="EMBL" id="MFC4109978.1"/>
    </source>
</evidence>
<proteinExistence type="predicted"/>
<keyword evidence="4" id="KW-1185">Reference proteome</keyword>
<gene>
    <name evidence="3" type="ORF">ACFOX0_29140</name>
</gene>
<comment type="caution">
    <text evidence="3">The sequence shown here is derived from an EMBL/GenBank/DDBJ whole genome shotgun (WGS) entry which is preliminary data.</text>
</comment>